<feature type="chain" id="PRO_5046534253" description="Sulfotransferase" evidence="1">
    <location>
        <begin position="25"/>
        <end position="332"/>
    </location>
</feature>
<evidence type="ECO:0000313" key="2">
    <source>
        <dbReference type="EMBL" id="CAK9006025.1"/>
    </source>
</evidence>
<organism evidence="2 3">
    <name type="scientific">Durusdinium trenchii</name>
    <dbReference type="NCBI Taxonomy" id="1381693"/>
    <lineage>
        <taxon>Eukaryota</taxon>
        <taxon>Sar</taxon>
        <taxon>Alveolata</taxon>
        <taxon>Dinophyceae</taxon>
        <taxon>Suessiales</taxon>
        <taxon>Symbiodiniaceae</taxon>
        <taxon>Durusdinium</taxon>
    </lineage>
</organism>
<dbReference type="Proteomes" id="UP001642464">
    <property type="component" value="Unassembled WGS sequence"/>
</dbReference>
<comment type="caution">
    <text evidence="2">The sequence shown here is derived from an EMBL/GenBank/DDBJ whole genome shotgun (WGS) entry which is preliminary data.</text>
</comment>
<sequence>MGFLATPARRHGLLFLCLWHSTWASSVEECVDGSVELLQRHLRVLEEDETDRRLQAALPMFWLHIPKCGTTFVNTLINMHHFCPSAGENFDLSLLAPHECFNPVFAMCQSFCNPNFLECYEHPSAMHSPVGNATEYARRKGKLVGFFRQPEQRVLSAYYDGHGWLEDFSNPDSSKFLFRCNLSYTGYPLQDLLEAFKGTMAAQIASPHDIIPFVHQPPRDLALGHQAVQRLREGFAFVGLTEEWDLSICLFHAMFGGPCHSSEFHNARPGQHAKDADGLYDTSILQGYQDEIDGLVYAEAVRLFRQNLAVHNVSVDSCQRCFAEAEATRVHT</sequence>
<keyword evidence="3" id="KW-1185">Reference proteome</keyword>
<evidence type="ECO:0008006" key="4">
    <source>
        <dbReference type="Google" id="ProtNLM"/>
    </source>
</evidence>
<evidence type="ECO:0000256" key="1">
    <source>
        <dbReference type="SAM" id="SignalP"/>
    </source>
</evidence>
<keyword evidence="1" id="KW-0732">Signal</keyword>
<evidence type="ECO:0000313" key="3">
    <source>
        <dbReference type="Proteomes" id="UP001642464"/>
    </source>
</evidence>
<dbReference type="EMBL" id="CAXAMM010005113">
    <property type="protein sequence ID" value="CAK9006025.1"/>
    <property type="molecule type" value="Genomic_DNA"/>
</dbReference>
<accession>A0ABP0IVA5</accession>
<dbReference type="InterPro" id="IPR027417">
    <property type="entry name" value="P-loop_NTPase"/>
</dbReference>
<dbReference type="Gene3D" id="3.40.50.300">
    <property type="entry name" value="P-loop containing nucleotide triphosphate hydrolases"/>
    <property type="match status" value="1"/>
</dbReference>
<dbReference type="SUPFAM" id="SSF52540">
    <property type="entry name" value="P-loop containing nucleoside triphosphate hydrolases"/>
    <property type="match status" value="1"/>
</dbReference>
<name>A0ABP0IVA5_9DINO</name>
<gene>
    <name evidence="2" type="ORF">SCF082_LOCUS8841</name>
</gene>
<proteinExistence type="predicted"/>
<feature type="signal peptide" evidence="1">
    <location>
        <begin position="1"/>
        <end position="24"/>
    </location>
</feature>
<protein>
    <recommendedName>
        <fullName evidence="4">Sulfotransferase</fullName>
    </recommendedName>
</protein>
<reference evidence="2 3" key="1">
    <citation type="submission" date="2024-02" db="EMBL/GenBank/DDBJ databases">
        <authorList>
            <person name="Chen Y."/>
            <person name="Shah S."/>
            <person name="Dougan E. K."/>
            <person name="Thang M."/>
            <person name="Chan C."/>
        </authorList>
    </citation>
    <scope>NUCLEOTIDE SEQUENCE [LARGE SCALE GENOMIC DNA]</scope>
</reference>